<dbReference type="STRING" id="76728.AQ490_18650"/>
<dbReference type="PANTHER" id="PTHR46696">
    <property type="entry name" value="P450, PUTATIVE (EUROFUNG)-RELATED"/>
    <property type="match status" value="1"/>
</dbReference>
<evidence type="ECO:0000256" key="3">
    <source>
        <dbReference type="ARBA" id="ARBA00022723"/>
    </source>
</evidence>
<keyword evidence="5 7" id="KW-0408">Iron</keyword>
<evidence type="ECO:0000256" key="1">
    <source>
        <dbReference type="ARBA" id="ARBA00010617"/>
    </source>
</evidence>
<keyword evidence="3 7" id="KW-0479">Metal-binding</keyword>
<dbReference type="PRINTS" id="PR00359">
    <property type="entry name" value="BP450"/>
</dbReference>
<dbReference type="Proteomes" id="UP000050867">
    <property type="component" value="Unassembled WGS sequence"/>
</dbReference>
<dbReference type="AlphaFoldDB" id="A0A0T6LUD7"/>
<keyword evidence="9" id="KW-1185">Reference proteome</keyword>
<sequence length="387" mass="41367">MTDTDLVRRLLSDPRVVKNAREHWPALRNGEVPADWPLHPLVSVQNMFTSDGQDHRRLRRLVTGAFTPRRIEAMRPSIERITADLLDRLAAVPPGRPVDLHAQYAYPLPTQLVCDLFGVPEPMRAEVRRVTDAILTTQVTQEQAAANATDLYAAMHALVAAKRDAPGDDMTSGLIAATDTDSDSRLTEDELVSTLILMIGAGAETTVNLIGNAVVALLTTPGQLDLVRDSRATWDDVVEEALRVLPPVMHLPLRFTTEDVVVDANTVIRAGEPVLIAFGAPGRDPAVHGPTADAFDVTREDKSHLAFGHGAHFCLGAALARLEAGIALPALFDRFPDLALAVPAGELRPQPSFINPGHQAVPAVLRPAAGGAPVAAGAVVGDRNTPG</sequence>
<dbReference type="Gene3D" id="1.10.630.10">
    <property type="entry name" value="Cytochrome P450"/>
    <property type="match status" value="1"/>
</dbReference>
<dbReference type="FunFam" id="1.10.630.10:FF:000018">
    <property type="entry name" value="Cytochrome P450 monooxygenase"/>
    <property type="match status" value="1"/>
</dbReference>
<dbReference type="EMBL" id="LLZU01000010">
    <property type="protein sequence ID" value="KRV49726.1"/>
    <property type="molecule type" value="Genomic_DNA"/>
</dbReference>
<keyword evidence="6 7" id="KW-0503">Monooxygenase</keyword>
<dbReference type="Pfam" id="PF00067">
    <property type="entry name" value="p450"/>
    <property type="match status" value="1"/>
</dbReference>
<dbReference type="InterPro" id="IPR017972">
    <property type="entry name" value="Cyt_P450_CS"/>
</dbReference>
<accession>A0A0T6LUD7</accession>
<name>A0A0T6LUD7_WENVI</name>
<evidence type="ECO:0000313" key="8">
    <source>
        <dbReference type="EMBL" id="KRV49726.1"/>
    </source>
</evidence>
<dbReference type="GO" id="GO:0004497">
    <property type="term" value="F:monooxygenase activity"/>
    <property type="evidence" value="ECO:0007669"/>
    <property type="project" value="UniProtKB-KW"/>
</dbReference>
<evidence type="ECO:0000256" key="2">
    <source>
        <dbReference type="ARBA" id="ARBA00022617"/>
    </source>
</evidence>
<dbReference type="GO" id="GO:0016705">
    <property type="term" value="F:oxidoreductase activity, acting on paired donors, with incorporation or reduction of molecular oxygen"/>
    <property type="evidence" value="ECO:0007669"/>
    <property type="project" value="InterPro"/>
</dbReference>
<dbReference type="InterPro" id="IPR001128">
    <property type="entry name" value="Cyt_P450"/>
</dbReference>
<dbReference type="PROSITE" id="PS00086">
    <property type="entry name" value="CYTOCHROME_P450"/>
    <property type="match status" value="1"/>
</dbReference>
<evidence type="ECO:0000256" key="4">
    <source>
        <dbReference type="ARBA" id="ARBA00023002"/>
    </source>
</evidence>
<dbReference type="PRINTS" id="PR00385">
    <property type="entry name" value="P450"/>
</dbReference>
<gene>
    <name evidence="8" type="ORF">AQ490_18650</name>
</gene>
<evidence type="ECO:0000256" key="7">
    <source>
        <dbReference type="RuleBase" id="RU000461"/>
    </source>
</evidence>
<protein>
    <submittedName>
        <fullName evidence="8">Cytochrome</fullName>
    </submittedName>
</protein>
<proteinExistence type="inferred from homology"/>
<dbReference type="GO" id="GO:0005506">
    <property type="term" value="F:iron ion binding"/>
    <property type="evidence" value="ECO:0007669"/>
    <property type="project" value="InterPro"/>
</dbReference>
<reference evidence="8 9" key="1">
    <citation type="submission" date="2015-10" db="EMBL/GenBank/DDBJ databases">
        <title>Draft genome sequence of pyrrolomycin-producing Streptomyces vitaminophilus.</title>
        <authorList>
            <person name="Graham D.E."/>
            <person name="Mahan K.M."/>
            <person name="Klingeman D.M."/>
            <person name="Hettich R.L."/>
            <person name="Parry R.J."/>
        </authorList>
    </citation>
    <scope>NUCLEOTIDE SEQUENCE [LARGE SCALE GENOMIC DNA]</scope>
    <source>
        <strain evidence="8 9">ATCC 31673</strain>
    </source>
</reference>
<dbReference type="PANTHER" id="PTHR46696:SF1">
    <property type="entry name" value="CYTOCHROME P450 YJIB-RELATED"/>
    <property type="match status" value="1"/>
</dbReference>
<dbReference type="RefSeq" id="WP_018385649.1">
    <property type="nucleotide sequence ID" value="NZ_LLZU01000010.1"/>
</dbReference>
<evidence type="ECO:0000256" key="5">
    <source>
        <dbReference type="ARBA" id="ARBA00023004"/>
    </source>
</evidence>
<keyword evidence="4 7" id="KW-0560">Oxidoreductase</keyword>
<dbReference type="eggNOG" id="COG2124">
    <property type="taxonomic scope" value="Bacteria"/>
</dbReference>
<dbReference type="SUPFAM" id="SSF48264">
    <property type="entry name" value="Cytochrome P450"/>
    <property type="match status" value="1"/>
</dbReference>
<comment type="similarity">
    <text evidence="1 7">Belongs to the cytochrome P450 family.</text>
</comment>
<dbReference type="GO" id="GO:0020037">
    <property type="term" value="F:heme binding"/>
    <property type="evidence" value="ECO:0007669"/>
    <property type="project" value="InterPro"/>
</dbReference>
<keyword evidence="2 7" id="KW-0349">Heme</keyword>
<dbReference type="InterPro" id="IPR002397">
    <property type="entry name" value="Cyt_P450_B"/>
</dbReference>
<dbReference type="CDD" id="cd11029">
    <property type="entry name" value="CYP107-like"/>
    <property type="match status" value="1"/>
</dbReference>
<dbReference type="InterPro" id="IPR036396">
    <property type="entry name" value="Cyt_P450_sf"/>
</dbReference>
<organism evidence="8 9">
    <name type="scientific">Wenjunlia vitaminophila</name>
    <name type="common">Streptomyces vitaminophilus</name>
    <dbReference type="NCBI Taxonomy" id="76728"/>
    <lineage>
        <taxon>Bacteria</taxon>
        <taxon>Bacillati</taxon>
        <taxon>Actinomycetota</taxon>
        <taxon>Actinomycetes</taxon>
        <taxon>Kitasatosporales</taxon>
        <taxon>Streptomycetaceae</taxon>
        <taxon>Wenjunlia</taxon>
    </lineage>
</organism>
<comment type="caution">
    <text evidence="8">The sequence shown here is derived from an EMBL/GenBank/DDBJ whole genome shotgun (WGS) entry which is preliminary data.</text>
</comment>
<evidence type="ECO:0000256" key="6">
    <source>
        <dbReference type="ARBA" id="ARBA00023033"/>
    </source>
</evidence>
<evidence type="ECO:0000313" key="9">
    <source>
        <dbReference type="Proteomes" id="UP000050867"/>
    </source>
</evidence>